<feature type="region of interest" description="Disordered" evidence="1">
    <location>
        <begin position="303"/>
        <end position="333"/>
    </location>
</feature>
<feature type="compositionally biased region" description="Polar residues" evidence="1">
    <location>
        <begin position="323"/>
        <end position="333"/>
    </location>
</feature>
<accession>A0AAD6UJ81</accession>
<sequence>MYKAMKIRSIIDPAALMASHFLQAVLAENLDALADTWSRAPDMGEQLVQAVVQDLDVTLLAVPALAAALRGLVDHLRLQEWNRDIDSSKSWLYKGSEHLTHIASRILLDRFVGNTVLLGGHPVLLVENIRLTDLPRALEEVKSRGSVLGKVTIEVTDEPPVQDWSTVVNKGALYQQVYGADFVLSFQYHLLTRLVGYRDGTTLLWSDPIYNRRDAGDEFEQAPGAAQDALLVFPGSTTDPGEQTGIPLLLLAVMLKGAMKYAHWLQQIFPTLSALQFTAANADPIFKEQVSQYELTGMKKEELAKARQHGGGRSGDYKPTNRVPVSTAPNTLGSGRRTFTGQWYSDLATAGYSVAIVRRLSHGSHGFGYIGRRPFRCRRGYQGLR</sequence>
<protein>
    <submittedName>
        <fullName evidence="2">Uncharacterized protein</fullName>
    </submittedName>
</protein>
<evidence type="ECO:0000313" key="3">
    <source>
        <dbReference type="Proteomes" id="UP001222325"/>
    </source>
</evidence>
<name>A0AAD6UJ81_9AGAR</name>
<dbReference type="Proteomes" id="UP001222325">
    <property type="component" value="Unassembled WGS sequence"/>
</dbReference>
<gene>
    <name evidence="2" type="ORF">B0H15DRAFT_926213</name>
</gene>
<keyword evidence="3" id="KW-1185">Reference proteome</keyword>
<dbReference type="EMBL" id="JARJCN010000001">
    <property type="protein sequence ID" value="KAJ7104209.1"/>
    <property type="molecule type" value="Genomic_DNA"/>
</dbReference>
<organism evidence="2 3">
    <name type="scientific">Mycena belliarum</name>
    <dbReference type="NCBI Taxonomy" id="1033014"/>
    <lineage>
        <taxon>Eukaryota</taxon>
        <taxon>Fungi</taxon>
        <taxon>Dikarya</taxon>
        <taxon>Basidiomycota</taxon>
        <taxon>Agaricomycotina</taxon>
        <taxon>Agaricomycetes</taxon>
        <taxon>Agaricomycetidae</taxon>
        <taxon>Agaricales</taxon>
        <taxon>Marasmiineae</taxon>
        <taxon>Mycenaceae</taxon>
        <taxon>Mycena</taxon>
    </lineage>
</organism>
<comment type="caution">
    <text evidence="2">The sequence shown here is derived from an EMBL/GenBank/DDBJ whole genome shotgun (WGS) entry which is preliminary data.</text>
</comment>
<evidence type="ECO:0000256" key="1">
    <source>
        <dbReference type="SAM" id="MobiDB-lite"/>
    </source>
</evidence>
<evidence type="ECO:0000313" key="2">
    <source>
        <dbReference type="EMBL" id="KAJ7104209.1"/>
    </source>
</evidence>
<dbReference type="AlphaFoldDB" id="A0AAD6UJ81"/>
<proteinExistence type="predicted"/>
<reference evidence="2" key="1">
    <citation type="submission" date="2023-03" db="EMBL/GenBank/DDBJ databases">
        <title>Massive genome expansion in bonnet fungi (Mycena s.s.) driven by repeated elements and novel gene families across ecological guilds.</title>
        <authorList>
            <consortium name="Lawrence Berkeley National Laboratory"/>
            <person name="Harder C.B."/>
            <person name="Miyauchi S."/>
            <person name="Viragh M."/>
            <person name="Kuo A."/>
            <person name="Thoen E."/>
            <person name="Andreopoulos B."/>
            <person name="Lu D."/>
            <person name="Skrede I."/>
            <person name="Drula E."/>
            <person name="Henrissat B."/>
            <person name="Morin E."/>
            <person name="Kohler A."/>
            <person name="Barry K."/>
            <person name="LaButti K."/>
            <person name="Morin E."/>
            <person name="Salamov A."/>
            <person name="Lipzen A."/>
            <person name="Mereny Z."/>
            <person name="Hegedus B."/>
            <person name="Baldrian P."/>
            <person name="Stursova M."/>
            <person name="Weitz H."/>
            <person name="Taylor A."/>
            <person name="Grigoriev I.V."/>
            <person name="Nagy L.G."/>
            <person name="Martin F."/>
            <person name="Kauserud H."/>
        </authorList>
    </citation>
    <scope>NUCLEOTIDE SEQUENCE</scope>
    <source>
        <strain evidence="2">CBHHK173m</strain>
    </source>
</reference>